<name>A0A5B7K877_PORTR</name>
<evidence type="ECO:0000313" key="1">
    <source>
        <dbReference type="EMBL" id="MPD03290.1"/>
    </source>
</evidence>
<dbReference type="EMBL" id="VSRR010135530">
    <property type="protein sequence ID" value="MPD03290.1"/>
    <property type="molecule type" value="Genomic_DNA"/>
</dbReference>
<sequence>MRLGGDMVPNMGTTINKIDCATNGQKLNSASHIYSSSMPTGAIGHNKKKSHHSAEQLERYKASTLITSHSSLQRENLKQGLHRTTRTTVIADASVSSFFSLEDNLPPSQGRLRIRCDLRFVHIFSHLR</sequence>
<accession>A0A5B7K877</accession>
<gene>
    <name evidence="1" type="ORF">E2C01_098919</name>
</gene>
<reference evidence="1 2" key="1">
    <citation type="submission" date="2019-05" db="EMBL/GenBank/DDBJ databases">
        <title>Another draft genome of Portunus trituberculatus and its Hox gene families provides insights of decapod evolution.</title>
        <authorList>
            <person name="Jeong J.-H."/>
            <person name="Song I."/>
            <person name="Kim S."/>
            <person name="Choi T."/>
            <person name="Kim D."/>
            <person name="Ryu S."/>
            <person name="Kim W."/>
        </authorList>
    </citation>
    <scope>NUCLEOTIDE SEQUENCE [LARGE SCALE GENOMIC DNA]</scope>
    <source>
        <tissue evidence="1">Muscle</tissue>
    </source>
</reference>
<organism evidence="1 2">
    <name type="scientific">Portunus trituberculatus</name>
    <name type="common">Swimming crab</name>
    <name type="synonym">Neptunus trituberculatus</name>
    <dbReference type="NCBI Taxonomy" id="210409"/>
    <lineage>
        <taxon>Eukaryota</taxon>
        <taxon>Metazoa</taxon>
        <taxon>Ecdysozoa</taxon>
        <taxon>Arthropoda</taxon>
        <taxon>Crustacea</taxon>
        <taxon>Multicrustacea</taxon>
        <taxon>Malacostraca</taxon>
        <taxon>Eumalacostraca</taxon>
        <taxon>Eucarida</taxon>
        <taxon>Decapoda</taxon>
        <taxon>Pleocyemata</taxon>
        <taxon>Brachyura</taxon>
        <taxon>Eubrachyura</taxon>
        <taxon>Portunoidea</taxon>
        <taxon>Portunidae</taxon>
        <taxon>Portuninae</taxon>
        <taxon>Portunus</taxon>
    </lineage>
</organism>
<protein>
    <submittedName>
        <fullName evidence="1">Uncharacterized protein</fullName>
    </submittedName>
</protein>
<dbReference type="AlphaFoldDB" id="A0A5B7K877"/>
<dbReference type="Proteomes" id="UP000324222">
    <property type="component" value="Unassembled WGS sequence"/>
</dbReference>
<evidence type="ECO:0000313" key="2">
    <source>
        <dbReference type="Proteomes" id="UP000324222"/>
    </source>
</evidence>
<proteinExistence type="predicted"/>
<keyword evidence="2" id="KW-1185">Reference proteome</keyword>
<comment type="caution">
    <text evidence="1">The sequence shown here is derived from an EMBL/GenBank/DDBJ whole genome shotgun (WGS) entry which is preliminary data.</text>
</comment>